<dbReference type="GO" id="GO:0008017">
    <property type="term" value="F:microtubule binding"/>
    <property type="evidence" value="ECO:0007669"/>
    <property type="project" value="InterPro"/>
</dbReference>
<feature type="region of interest" description="Disordered" evidence="10">
    <location>
        <begin position="1041"/>
        <end position="1083"/>
    </location>
</feature>
<dbReference type="InterPro" id="IPR036961">
    <property type="entry name" value="Kinesin_motor_dom_sf"/>
</dbReference>
<evidence type="ECO:0000256" key="6">
    <source>
        <dbReference type="ARBA" id="ARBA00023175"/>
    </source>
</evidence>
<evidence type="ECO:0000256" key="9">
    <source>
        <dbReference type="PROSITE-ProRule" id="PRU00283"/>
    </source>
</evidence>
<dbReference type="Pfam" id="PF00225">
    <property type="entry name" value="Kinesin"/>
    <property type="match status" value="1"/>
</dbReference>
<feature type="region of interest" description="Disordered" evidence="10">
    <location>
        <begin position="812"/>
        <end position="833"/>
    </location>
</feature>
<dbReference type="GeneID" id="34623217"/>
<evidence type="ECO:0000313" key="13">
    <source>
        <dbReference type="RefSeq" id="XP_026191228.1"/>
    </source>
</evidence>
<dbReference type="CDD" id="cd01367">
    <property type="entry name" value="KISc_KIF2_like"/>
    <property type="match status" value="1"/>
</dbReference>
<evidence type="ECO:0000259" key="11">
    <source>
        <dbReference type="PROSITE" id="PS50067"/>
    </source>
</evidence>
<accession>A0A6P6RTS9</accession>
<evidence type="ECO:0000256" key="3">
    <source>
        <dbReference type="ARBA" id="ARBA00022701"/>
    </source>
</evidence>
<dbReference type="PRINTS" id="PR00380">
    <property type="entry name" value="KINESINHEAVY"/>
</dbReference>
<keyword evidence="4 9" id="KW-0547">Nucleotide-binding</keyword>
<feature type="compositionally biased region" description="Low complexity" evidence="10">
    <location>
        <begin position="610"/>
        <end position="622"/>
    </location>
</feature>
<comment type="similarity">
    <text evidence="8">Belongs to the TRAFAC class myosin-kinesin ATPase superfamily. Kinesin family. KIN-13 subfamily.</text>
</comment>
<evidence type="ECO:0000256" key="10">
    <source>
        <dbReference type="SAM" id="MobiDB-lite"/>
    </source>
</evidence>
<evidence type="ECO:0000256" key="1">
    <source>
        <dbReference type="ARBA" id="ARBA00004245"/>
    </source>
</evidence>
<dbReference type="GO" id="GO:0007019">
    <property type="term" value="P:microtubule depolymerization"/>
    <property type="evidence" value="ECO:0007669"/>
    <property type="project" value="TreeGrafter"/>
</dbReference>
<dbReference type="Gene3D" id="3.40.850.10">
    <property type="entry name" value="Kinesin motor domain"/>
    <property type="match status" value="1"/>
</dbReference>
<keyword evidence="3" id="KW-0493">Microtubule</keyword>
<evidence type="ECO:0000256" key="5">
    <source>
        <dbReference type="ARBA" id="ARBA00022840"/>
    </source>
</evidence>
<feature type="domain" description="Kinesin motor" evidence="11">
    <location>
        <begin position="20"/>
        <end position="350"/>
    </location>
</feature>
<dbReference type="GO" id="GO:0005524">
    <property type="term" value="F:ATP binding"/>
    <property type="evidence" value="ECO:0007669"/>
    <property type="project" value="UniProtKB-UniRule"/>
</dbReference>
<dbReference type="AlphaFoldDB" id="A0A6P6RTS9"/>
<keyword evidence="5 9" id="KW-0067">ATP-binding</keyword>
<proteinExistence type="inferred from homology"/>
<evidence type="ECO:0000256" key="7">
    <source>
        <dbReference type="ARBA" id="ARBA00023212"/>
    </source>
</evidence>
<dbReference type="PROSITE" id="PS00411">
    <property type="entry name" value="KINESIN_MOTOR_1"/>
    <property type="match status" value="1"/>
</dbReference>
<dbReference type="InterPro" id="IPR001752">
    <property type="entry name" value="Kinesin_motor_dom"/>
</dbReference>
<reference evidence="13" key="1">
    <citation type="submission" date="2025-08" db="UniProtKB">
        <authorList>
            <consortium name="RefSeq"/>
        </authorList>
    </citation>
    <scope>IDENTIFICATION</scope>
</reference>
<dbReference type="SMART" id="SM00129">
    <property type="entry name" value="KISc"/>
    <property type="match status" value="1"/>
</dbReference>
<feature type="binding site" evidence="9">
    <location>
        <begin position="111"/>
        <end position="118"/>
    </location>
    <ligand>
        <name>ATP</name>
        <dbReference type="ChEBI" id="CHEBI:30616"/>
    </ligand>
</feature>
<sequence length="1212" mass="130049">MVASGSDTGGSPPSAGPLPRIAVVVRKRPLSALEAMRRDIDLVRVKSGHTVVLEEPREKVDLTPYVLRHEFRVDRAFDETASNSEVYRQVVSSLVESCCTKEASCSFFAYGQTGSGKTFTMLGPQGSAEQPGDDQGIFAMAAHDIFDYLKADNSTKTVSVSFFEIYNGRLFDLLQDRKLVAALENGKKEVIVKDLREDDVATKEDLLKRILGGMELRRIGANSVNDESSRSHAVLQIHLRKPSGKVAGRLVFIDLAGSERGADTLQQSRQTQQDGAGINRSLLALKECIRAMDRDQLHIPFRDSELTKVLREVFVGRSSRSVMIATISPASSCCEQTLNTLRYASRVKNFKQQQPSISPVGVSSLTDEASEFRSCGGQSSSETSPRLPPPTPLGGAYAVAYANRAPRASSYGSPLLASSSSSIQAPLGSSSSSGRPIRSAGTARKTSLGNVLLASRRTVGDATTRGALGSISPRPVQDASSAVRACSQQGLSEAPSGFPPPLLLLHKVSAVQRSASSRREHGRPRVCERDASCLQQVEAKGVPLLPSPLNTARQQLQGPPRPVRRIPREFPLSPRNLKASHSTAGAAGIVKHATSVEASSIRPGFRSKLQQEQQQHEPQQQQKRAPVEKRATTAAPANTSALRRSWLQKQQQQQRSKRGLLGDDGETLIFLKEPMAVAGGAEGAKDMSPPTDARKMTLDADVGERSIQDEKQQMQDDSSTAEAAAQLSPLLNELHVRRLSGSPSSSIHCSGEPPSSSNTNISSSNTNISSSNTNISSSSRLRYKAGAAIGSSTMDASDPTHHSLLEQLLPSPEQQQQHQELGGDAECTSPRAATSTPFNLTRLLQQTLQGAELSALSAAELESLQAQVSGRRQHYMKRLLELLRGRAAEGSGAQGHHERQQDELVCRLHEKNPCSPEFAEYARQKMELEFKRLLRMRHCWLQAEELRLVHRHLGARQLNEAAPSSSTPNLHTVGTDVAGAGAHTEAAVPPACTRLNSSETRLAAWLAHAASGVHTPRWLASLSPRSSVSAWAIPGTPAAPLEGALSECGGPPGGASEEDTSPASSVRGKRPPPSGVDTPKSVNITGSATDGLLCRAVGGNWPSEAAAQPKKALLGLLISMQTACEVPAAILWGDHSDLQNKYAAEKNSSSLETPAGKDCGSLEKWVAAPEKEARLRPLHVQQPPEELRRLSGSLLVRDSDCFMDVDAAVSSS</sequence>
<dbReference type="GO" id="GO:0003777">
    <property type="term" value="F:microtubule motor activity"/>
    <property type="evidence" value="ECO:0007669"/>
    <property type="project" value="InterPro"/>
</dbReference>
<feature type="compositionally biased region" description="Low complexity" evidence="10">
    <location>
        <begin position="422"/>
        <end position="439"/>
    </location>
</feature>
<evidence type="ECO:0000256" key="8">
    <source>
        <dbReference type="ARBA" id="ARBA00061030"/>
    </source>
</evidence>
<evidence type="ECO:0000256" key="2">
    <source>
        <dbReference type="ARBA" id="ARBA00022490"/>
    </source>
</evidence>
<keyword evidence="2" id="KW-0963">Cytoplasm</keyword>
<dbReference type="SUPFAM" id="SSF52540">
    <property type="entry name" value="P-loop containing nucleoside triphosphate hydrolases"/>
    <property type="match status" value="1"/>
</dbReference>
<name>A0A6P6RTS9_9EIME</name>
<dbReference type="RefSeq" id="XP_026191228.1">
    <property type="nucleotide sequence ID" value="XM_026335443.1"/>
</dbReference>
<gene>
    <name evidence="13" type="primary">LOC34623217</name>
</gene>
<dbReference type="PANTHER" id="PTHR47971">
    <property type="entry name" value="KINESIN-RELATED PROTEIN 6"/>
    <property type="match status" value="1"/>
</dbReference>
<dbReference type="InterPro" id="IPR019821">
    <property type="entry name" value="Kinesin_motor_CS"/>
</dbReference>
<dbReference type="GO" id="GO:0005874">
    <property type="term" value="C:microtubule"/>
    <property type="evidence" value="ECO:0007669"/>
    <property type="project" value="UniProtKB-KW"/>
</dbReference>
<organism evidence="12 13">
    <name type="scientific">Cyclospora cayetanensis</name>
    <dbReference type="NCBI Taxonomy" id="88456"/>
    <lineage>
        <taxon>Eukaryota</taxon>
        <taxon>Sar</taxon>
        <taxon>Alveolata</taxon>
        <taxon>Apicomplexa</taxon>
        <taxon>Conoidasida</taxon>
        <taxon>Coccidia</taxon>
        <taxon>Eucoccidiorida</taxon>
        <taxon>Eimeriorina</taxon>
        <taxon>Eimeriidae</taxon>
        <taxon>Cyclospora</taxon>
    </lineage>
</organism>
<dbReference type="OrthoDB" id="3176171at2759"/>
<dbReference type="GO" id="GO:0007018">
    <property type="term" value="P:microtubule-based movement"/>
    <property type="evidence" value="ECO:0007669"/>
    <property type="project" value="InterPro"/>
</dbReference>
<feature type="region of interest" description="Disordered" evidence="10">
    <location>
        <begin position="606"/>
        <end position="661"/>
    </location>
</feature>
<comment type="subcellular location">
    <subcellularLocation>
        <location evidence="1">Cytoplasm</location>
        <location evidence="1">Cytoskeleton</location>
    </subcellularLocation>
</comment>
<feature type="compositionally biased region" description="Polar residues" evidence="10">
    <location>
        <begin position="548"/>
        <end position="557"/>
    </location>
</feature>
<dbReference type="FunFam" id="3.40.850.10:FF:000012">
    <property type="entry name" value="Kinesin-like protein"/>
    <property type="match status" value="1"/>
</dbReference>
<evidence type="ECO:0000313" key="12">
    <source>
        <dbReference type="Proteomes" id="UP000515125"/>
    </source>
</evidence>
<keyword evidence="6 9" id="KW-0505">Motor protein</keyword>
<feature type="region of interest" description="Disordered" evidence="10">
    <location>
        <begin position="544"/>
        <end position="585"/>
    </location>
</feature>
<evidence type="ECO:0000256" key="4">
    <source>
        <dbReference type="ARBA" id="ARBA00022741"/>
    </source>
</evidence>
<dbReference type="Proteomes" id="UP000515125">
    <property type="component" value="Unplaced"/>
</dbReference>
<feature type="region of interest" description="Disordered" evidence="10">
    <location>
        <begin position="740"/>
        <end position="779"/>
    </location>
</feature>
<feature type="compositionally biased region" description="Low complexity" evidence="10">
    <location>
        <begin position="642"/>
        <end position="654"/>
    </location>
</feature>
<protein>
    <submittedName>
        <fullName evidence="13">Uncharacterized protein LOC34623217</fullName>
    </submittedName>
</protein>
<keyword evidence="7" id="KW-0206">Cytoskeleton</keyword>
<feature type="region of interest" description="Disordered" evidence="10">
    <location>
        <begin position="422"/>
        <end position="443"/>
    </location>
</feature>
<dbReference type="InterPro" id="IPR027417">
    <property type="entry name" value="P-loop_NTPase"/>
</dbReference>
<keyword evidence="12" id="KW-1185">Reference proteome</keyword>
<dbReference type="InterPro" id="IPR027640">
    <property type="entry name" value="Kinesin-like_fam"/>
</dbReference>
<feature type="region of interest" description="Disordered" evidence="10">
    <location>
        <begin position="371"/>
        <end position="392"/>
    </location>
</feature>
<dbReference type="PANTHER" id="PTHR47971:SF8">
    <property type="entry name" value="KINESIN-LIKE PROTEIN"/>
    <property type="match status" value="1"/>
</dbReference>
<dbReference type="PROSITE" id="PS50067">
    <property type="entry name" value="KINESIN_MOTOR_2"/>
    <property type="match status" value="1"/>
</dbReference>